<dbReference type="InterPro" id="IPR029016">
    <property type="entry name" value="GAF-like_dom_sf"/>
</dbReference>
<reference evidence="4 5" key="1">
    <citation type="submission" date="2015-07" db="EMBL/GenBank/DDBJ databases">
        <title>Genome sequencing of Kibdelosporangium phytohabitans.</title>
        <authorList>
            <person name="Qin S."/>
            <person name="Xing K."/>
        </authorList>
    </citation>
    <scope>NUCLEOTIDE SEQUENCE [LARGE SCALE GENOMIC DNA]</scope>
    <source>
        <strain evidence="4 5">KLBMP1111</strain>
    </source>
</reference>
<gene>
    <name evidence="4" type="ORF">AOZ06_38840</name>
</gene>
<dbReference type="EMBL" id="CP012752">
    <property type="protein sequence ID" value="ALG15393.1"/>
    <property type="molecule type" value="Genomic_DNA"/>
</dbReference>
<evidence type="ECO:0000256" key="1">
    <source>
        <dbReference type="ARBA" id="ARBA00022801"/>
    </source>
</evidence>
<evidence type="ECO:0000259" key="3">
    <source>
        <dbReference type="SMART" id="SM00331"/>
    </source>
</evidence>
<dbReference type="STRING" id="860235.AOZ06_38840"/>
<dbReference type="KEGG" id="kphy:AOZ06_38840"/>
<dbReference type="Proteomes" id="UP000063699">
    <property type="component" value="Chromosome"/>
</dbReference>
<dbReference type="PANTHER" id="PTHR43156:SF2">
    <property type="entry name" value="STAGE II SPORULATION PROTEIN E"/>
    <property type="match status" value="1"/>
</dbReference>
<feature type="domain" description="PPM-type phosphatase" evidence="3">
    <location>
        <begin position="271"/>
        <end position="494"/>
    </location>
</feature>
<proteinExistence type="predicted"/>
<organism evidence="4 5">
    <name type="scientific">Kibdelosporangium phytohabitans</name>
    <dbReference type="NCBI Taxonomy" id="860235"/>
    <lineage>
        <taxon>Bacteria</taxon>
        <taxon>Bacillati</taxon>
        <taxon>Actinomycetota</taxon>
        <taxon>Actinomycetes</taxon>
        <taxon>Pseudonocardiales</taxon>
        <taxon>Pseudonocardiaceae</taxon>
        <taxon>Kibdelosporangium</taxon>
    </lineage>
</organism>
<dbReference type="SMART" id="SM00331">
    <property type="entry name" value="PP2C_SIG"/>
    <property type="match status" value="1"/>
</dbReference>
<feature type="domain" description="GAF" evidence="2">
    <location>
        <begin position="75"/>
        <end position="253"/>
    </location>
</feature>
<dbReference type="Gene3D" id="3.60.40.10">
    <property type="entry name" value="PPM-type phosphatase domain"/>
    <property type="match status" value="1"/>
</dbReference>
<dbReference type="GO" id="GO:0016791">
    <property type="term" value="F:phosphatase activity"/>
    <property type="evidence" value="ECO:0007669"/>
    <property type="project" value="TreeGrafter"/>
</dbReference>
<dbReference type="SUPFAM" id="SSF81606">
    <property type="entry name" value="PP2C-like"/>
    <property type="match status" value="1"/>
</dbReference>
<dbReference type="Gene3D" id="3.30.450.40">
    <property type="match status" value="1"/>
</dbReference>
<evidence type="ECO:0000313" key="5">
    <source>
        <dbReference type="Proteomes" id="UP000063699"/>
    </source>
</evidence>
<accession>A0A0N9IAC3</accession>
<keyword evidence="1" id="KW-0378">Hydrolase</keyword>
<dbReference type="InterPro" id="IPR052016">
    <property type="entry name" value="Bact_Sigma-Reg"/>
</dbReference>
<dbReference type="InterPro" id="IPR001932">
    <property type="entry name" value="PPM-type_phosphatase-like_dom"/>
</dbReference>
<protein>
    <submittedName>
        <fullName evidence="4">Serine/threonine protein phosphatase</fullName>
    </submittedName>
</protein>
<dbReference type="Pfam" id="PF07228">
    <property type="entry name" value="SpoIIE"/>
    <property type="match status" value="1"/>
</dbReference>
<evidence type="ECO:0000313" key="4">
    <source>
        <dbReference type="EMBL" id="ALG15393.1"/>
    </source>
</evidence>
<dbReference type="SUPFAM" id="SSF55781">
    <property type="entry name" value="GAF domain-like"/>
    <property type="match status" value="1"/>
</dbReference>
<dbReference type="InterPro" id="IPR036457">
    <property type="entry name" value="PPM-type-like_dom_sf"/>
</dbReference>
<dbReference type="PANTHER" id="PTHR43156">
    <property type="entry name" value="STAGE II SPORULATION PROTEIN E-RELATED"/>
    <property type="match status" value="1"/>
</dbReference>
<name>A0A0N9IAC3_9PSEU</name>
<dbReference type="InterPro" id="IPR003018">
    <property type="entry name" value="GAF"/>
</dbReference>
<sequence>MGSDGTLVELNDAADLVFPTARPGLPLADAVPSWLARAHRESSGQPVRGLIAGRAFQAHATRLGDAVAWWLIDETEEQRTKQLLEVERERTAFLAHASTLLLSSMNLGRCMEITAQLASEYLADAAVVILPPVVNKLTMVWRARGGQAVREVLAADPATVPGLDIALRGFPPVPSRWIDPASVADWIIPDGLGPVGSVAVVPLPGQGVPAGALVLLRTSSRAVFTENEEVFARLFAARAGAAMAAARLYAEQANITEILMRDLIPPQLRHVDGIEFAGGYQPSGVAERVGGDFYDLHPAGQAGRETFIVLGDVCGKGLEAAAMTGKIRNTLHALLPLATNHLRVLTMLNSALLSSHHTRFATLVFASAVRDGANVRLRLTNAGHLPPLIVRKDGTVEEAQTQGSLVGVLPTVHASTAVVHLEPGESCVLYTDGITEARGGPLGDTYFGEQRLKDVLAECAGIPSEAIVERVQMLAEQWIGDNHHDDIAVVAITAPRHREDR</sequence>
<dbReference type="SMART" id="SM00065">
    <property type="entry name" value="GAF"/>
    <property type="match status" value="1"/>
</dbReference>
<dbReference type="AlphaFoldDB" id="A0A0N9IAC3"/>
<keyword evidence="5" id="KW-1185">Reference proteome</keyword>
<evidence type="ECO:0000259" key="2">
    <source>
        <dbReference type="SMART" id="SM00065"/>
    </source>
</evidence>